<dbReference type="InterPro" id="IPR003439">
    <property type="entry name" value="ABC_transporter-like_ATP-bd"/>
</dbReference>
<dbReference type="InterPro" id="IPR003593">
    <property type="entry name" value="AAA+_ATPase"/>
</dbReference>
<dbReference type="CDD" id="cd03221">
    <property type="entry name" value="ABCF_EF-3"/>
    <property type="match status" value="2"/>
</dbReference>
<dbReference type="PROSITE" id="PS50893">
    <property type="entry name" value="ABC_TRANSPORTER_2"/>
    <property type="match status" value="2"/>
</dbReference>
<feature type="region of interest" description="Disordered" evidence="4">
    <location>
        <begin position="29"/>
        <end position="142"/>
    </location>
</feature>
<name>A0A8J5XZJ2_DIALT</name>
<gene>
    <name evidence="6" type="ORF">KFE25_009316</name>
</gene>
<dbReference type="OMA" id="CTHIADI"/>
<keyword evidence="1" id="KW-0677">Repeat</keyword>
<dbReference type="PANTHER" id="PTHR19211:SF14">
    <property type="entry name" value="ATP-BINDING CASSETTE SUB-FAMILY F MEMBER 1"/>
    <property type="match status" value="1"/>
</dbReference>
<evidence type="ECO:0000256" key="3">
    <source>
        <dbReference type="ARBA" id="ARBA00022840"/>
    </source>
</evidence>
<evidence type="ECO:0000256" key="4">
    <source>
        <dbReference type="SAM" id="MobiDB-lite"/>
    </source>
</evidence>
<accession>A0A8J5XZJ2</accession>
<dbReference type="InterPro" id="IPR032781">
    <property type="entry name" value="ABC_tran_Xtn"/>
</dbReference>
<keyword evidence="3" id="KW-0067">ATP-binding</keyword>
<evidence type="ECO:0000313" key="6">
    <source>
        <dbReference type="EMBL" id="KAG8470895.1"/>
    </source>
</evidence>
<feature type="compositionally biased region" description="Basic and acidic residues" evidence="4">
    <location>
        <begin position="31"/>
        <end position="73"/>
    </location>
</feature>
<dbReference type="Pfam" id="PF00005">
    <property type="entry name" value="ABC_tran"/>
    <property type="match status" value="2"/>
</dbReference>
<dbReference type="SMART" id="SM00382">
    <property type="entry name" value="AAA"/>
    <property type="match status" value="2"/>
</dbReference>
<dbReference type="GO" id="GO:0016887">
    <property type="term" value="F:ATP hydrolysis activity"/>
    <property type="evidence" value="ECO:0007669"/>
    <property type="project" value="InterPro"/>
</dbReference>
<dbReference type="PROSITE" id="PS00211">
    <property type="entry name" value="ABC_TRANSPORTER_1"/>
    <property type="match status" value="2"/>
</dbReference>
<reference evidence="6" key="1">
    <citation type="submission" date="2021-05" db="EMBL/GenBank/DDBJ databases">
        <title>The genome of the haptophyte Pavlova lutheri (Diacronema luteri, Pavlovales) - a model for lipid biosynthesis in eukaryotic algae.</title>
        <authorList>
            <person name="Hulatt C.J."/>
            <person name="Posewitz M.C."/>
        </authorList>
    </citation>
    <scope>NUCLEOTIDE SEQUENCE</scope>
    <source>
        <strain evidence="6">NIVA-4/92</strain>
    </source>
</reference>
<dbReference type="PANTHER" id="PTHR19211">
    <property type="entry name" value="ATP-BINDING TRANSPORT PROTEIN-RELATED"/>
    <property type="match status" value="1"/>
</dbReference>
<proteinExistence type="predicted"/>
<dbReference type="Gene3D" id="3.40.50.300">
    <property type="entry name" value="P-loop containing nucleotide triphosphate hydrolases"/>
    <property type="match status" value="2"/>
</dbReference>
<dbReference type="SUPFAM" id="SSF52540">
    <property type="entry name" value="P-loop containing nucleoside triphosphate hydrolases"/>
    <property type="match status" value="2"/>
</dbReference>
<dbReference type="EMBL" id="JAGTXO010000001">
    <property type="protein sequence ID" value="KAG8470895.1"/>
    <property type="molecule type" value="Genomic_DNA"/>
</dbReference>
<dbReference type="InterPro" id="IPR017871">
    <property type="entry name" value="ABC_transporter-like_CS"/>
</dbReference>
<feature type="compositionally biased region" description="Low complexity" evidence="4">
    <location>
        <begin position="107"/>
        <end position="124"/>
    </location>
</feature>
<evidence type="ECO:0000313" key="7">
    <source>
        <dbReference type="Proteomes" id="UP000751190"/>
    </source>
</evidence>
<organism evidence="6 7">
    <name type="scientific">Diacronema lutheri</name>
    <name type="common">Unicellular marine alga</name>
    <name type="synonym">Monochrysis lutheri</name>
    <dbReference type="NCBI Taxonomy" id="2081491"/>
    <lineage>
        <taxon>Eukaryota</taxon>
        <taxon>Haptista</taxon>
        <taxon>Haptophyta</taxon>
        <taxon>Pavlovophyceae</taxon>
        <taxon>Pavlovales</taxon>
        <taxon>Pavlovaceae</taxon>
        <taxon>Diacronema</taxon>
    </lineage>
</organism>
<dbReference type="AlphaFoldDB" id="A0A8J5XZJ2"/>
<feature type="domain" description="ABC transporter" evidence="5">
    <location>
        <begin position="148"/>
        <end position="399"/>
    </location>
</feature>
<dbReference type="FunFam" id="3.40.50.300:FF:000104">
    <property type="entry name" value="ATP-binding cassette sub-family F member 3"/>
    <property type="match status" value="1"/>
</dbReference>
<feature type="domain" description="ABC transporter" evidence="5">
    <location>
        <begin position="469"/>
        <end position="688"/>
    </location>
</feature>
<dbReference type="FunFam" id="3.40.50.300:FF:000011">
    <property type="entry name" value="Putative ABC transporter ATP-binding component"/>
    <property type="match status" value="1"/>
</dbReference>
<feature type="compositionally biased region" description="Acidic residues" evidence="4">
    <location>
        <begin position="85"/>
        <end position="99"/>
    </location>
</feature>
<keyword evidence="7" id="KW-1185">Reference proteome</keyword>
<evidence type="ECO:0000259" key="5">
    <source>
        <dbReference type="PROSITE" id="PS50893"/>
    </source>
</evidence>
<comment type="caution">
    <text evidence="6">The sequence shown here is derived from an EMBL/GenBank/DDBJ whole genome shotgun (WGS) entry which is preliminary data.</text>
</comment>
<dbReference type="OrthoDB" id="2110130at2759"/>
<dbReference type="Proteomes" id="UP000751190">
    <property type="component" value="Unassembled WGS sequence"/>
</dbReference>
<dbReference type="InterPro" id="IPR050611">
    <property type="entry name" value="ABCF"/>
</dbReference>
<evidence type="ECO:0000256" key="2">
    <source>
        <dbReference type="ARBA" id="ARBA00022741"/>
    </source>
</evidence>
<dbReference type="InterPro" id="IPR027417">
    <property type="entry name" value="P-loop_NTPase"/>
</dbReference>
<keyword evidence="2" id="KW-0547">Nucleotide-binding</keyword>
<dbReference type="Pfam" id="PF12848">
    <property type="entry name" value="ABC_tran_Xtn"/>
    <property type="match status" value="1"/>
</dbReference>
<sequence>MGRKQAKAAEEAVAKMNAALDAETASELDDAAARDMRPAAMGKGEEKLFEKKLSKDEKKALLAAKKAEREAKKRGQAGGAGAGDADGDAGGDDDGDGDGNGDGGDAPAGKVDAKSSSSARLDALAPPPPPDPAHFFAKTGKDAAHRQTHSMDILIGGIQLYAGKSELISNGVLQLVYGTHYGLIGRNGVGKSTLLRALSSGVIRLPSFVHIVHVEQEVAGGDESALQAVVRADREREWLLAKEAELAAIDDPAHDDMEGEISLQEVYERLDDLDSDNAEARAATLLAGLGLDAEMQAKPTRSFSGGWRMRIALAQALFVMPDLLLLDEPTNHLDVHALTWLQQFLATWEKTVLIVSHDRGFLNHTTTKTIHLHRKRLYYYGGNYDTFVKVRAEHRAHQAADSKIHERKVAHIKQFISRFGQGHKKMAKQAQSRQKQLLRLQNEASEMDFDDPYLKLEFPSATRLPPPCISVTGVSFGYSIDGAPPQILYADLNFGVDMDSRVALIGPNGAGKSTFLKLLDGGLSPIEGHVGRHAKLILARFTQHHLEMMDLTRNSVEHMRSLDSDVPIEEARKYLGRFGLSGELALQPIEHLSGGQKSRLAFAELAYRQPHILLLDEPTNHLDLETIEALAYALNAFEGGVVFVSHDERLIELVADELWVVNRGEGGKPGSVNVFNGSFEEYKTMLERDFADKAKSKTSKASKR</sequence>
<evidence type="ECO:0000256" key="1">
    <source>
        <dbReference type="ARBA" id="ARBA00022737"/>
    </source>
</evidence>
<dbReference type="GO" id="GO:0005524">
    <property type="term" value="F:ATP binding"/>
    <property type="evidence" value="ECO:0007669"/>
    <property type="project" value="UniProtKB-KW"/>
</dbReference>
<protein>
    <recommendedName>
        <fullName evidence="5">ABC transporter domain-containing protein</fullName>
    </recommendedName>
</protein>